<keyword evidence="3" id="KW-1185">Reference proteome</keyword>
<dbReference type="EMBL" id="LN827929">
    <property type="protein sequence ID" value="CEZ19499.1"/>
    <property type="molecule type" value="Genomic_DNA"/>
</dbReference>
<dbReference type="Pfam" id="PF14347">
    <property type="entry name" value="DUF4399"/>
    <property type="match status" value="1"/>
</dbReference>
<dbReference type="Proteomes" id="UP000064007">
    <property type="component" value="Chromosome 1"/>
</dbReference>
<dbReference type="OrthoDB" id="531568at2"/>
<evidence type="ECO:0000313" key="3">
    <source>
        <dbReference type="Proteomes" id="UP000064007"/>
    </source>
</evidence>
<accession>A0A0D6EVM9</accession>
<dbReference type="KEGG" id="mbat:BN1208_0613"/>
<reference evidence="3" key="1">
    <citation type="submission" date="2014-12" db="EMBL/GenBank/DDBJ databases">
        <authorList>
            <person name="Salcher M.M."/>
        </authorList>
    </citation>
    <scope>NUCLEOTIDE SEQUENCE [LARGE SCALE GENOMIC DNA]</scope>
    <source>
        <strain evidence="3">MMS-10A-171</strain>
    </source>
</reference>
<sequence>MKIKALLFVSVLTLLFSLNIFSYPRDGGSLSKPSVNFANLKDGDKVTSPFKVIFELNGMLISPAGEYVEGSGHHHLLINQPYIAKGLTIPADLNHLHFGKGQKEVELNLTSGIYTLTLQFADGYHRSYGMELSKTIKIEVQ</sequence>
<evidence type="ECO:0000313" key="2">
    <source>
        <dbReference type="EMBL" id="CEZ19499.1"/>
    </source>
</evidence>
<evidence type="ECO:0000259" key="1">
    <source>
        <dbReference type="Pfam" id="PF14347"/>
    </source>
</evidence>
<feature type="domain" description="DUF4399" evidence="1">
    <location>
        <begin position="52"/>
        <end position="141"/>
    </location>
</feature>
<dbReference type="InterPro" id="IPR025512">
    <property type="entry name" value="DUF4399"/>
</dbReference>
<dbReference type="STRING" id="1581557.BN1208_0613"/>
<gene>
    <name evidence="2" type="ORF">BN1208_0613</name>
</gene>
<dbReference type="RefSeq" id="WP_082092828.1">
    <property type="nucleotide sequence ID" value="NZ_LN827929.1"/>
</dbReference>
<dbReference type="AlphaFoldDB" id="A0A0D6EVM9"/>
<organism evidence="2 3">
    <name type="scientific">Candidatus Methylopumilus planktonicus</name>
    <dbReference type="NCBI Taxonomy" id="1581557"/>
    <lineage>
        <taxon>Bacteria</taxon>
        <taxon>Pseudomonadati</taxon>
        <taxon>Pseudomonadota</taxon>
        <taxon>Betaproteobacteria</taxon>
        <taxon>Nitrosomonadales</taxon>
        <taxon>Methylophilaceae</taxon>
        <taxon>Candidatus Methylopumilus</taxon>
    </lineage>
</organism>
<protein>
    <recommendedName>
        <fullName evidence="1">DUF4399 domain-containing protein</fullName>
    </recommendedName>
</protein>
<proteinExistence type="predicted"/>
<name>A0A0D6EVM9_9PROT</name>
<dbReference type="HOGENOM" id="CLU_116275_1_1_4"/>